<keyword evidence="6" id="KW-1185">Reference proteome</keyword>
<dbReference type="KEGG" id="bbes:BESB_045810"/>
<keyword evidence="2" id="KW-0539">Nucleus</keyword>
<feature type="region of interest" description="Disordered" evidence="3">
    <location>
        <begin position="575"/>
        <end position="610"/>
    </location>
</feature>
<dbReference type="InterPro" id="IPR002130">
    <property type="entry name" value="Cyclophilin-type_PPIase_dom"/>
</dbReference>
<protein>
    <submittedName>
        <fullName evidence="5">Peptidyl-prolyl cis-trans isomerase</fullName>
    </submittedName>
</protein>
<dbReference type="PANTHER" id="PTHR45625">
    <property type="entry name" value="PEPTIDYL-PROLYL CIS-TRANS ISOMERASE-RELATED"/>
    <property type="match status" value="1"/>
</dbReference>
<dbReference type="GO" id="GO:0071013">
    <property type="term" value="C:catalytic step 2 spliceosome"/>
    <property type="evidence" value="ECO:0007669"/>
    <property type="project" value="TreeGrafter"/>
</dbReference>
<evidence type="ECO:0000256" key="3">
    <source>
        <dbReference type="SAM" id="MobiDB-lite"/>
    </source>
</evidence>
<feature type="compositionally biased region" description="Low complexity" evidence="3">
    <location>
        <begin position="480"/>
        <end position="489"/>
    </location>
</feature>
<dbReference type="PROSITE" id="PS00170">
    <property type="entry name" value="CSA_PPIASE_1"/>
    <property type="match status" value="1"/>
</dbReference>
<comment type="subcellular location">
    <subcellularLocation>
        <location evidence="1">Nucleus</location>
    </subcellularLocation>
</comment>
<feature type="domain" description="PPIase cyclophilin-type" evidence="4">
    <location>
        <begin position="18"/>
        <end position="189"/>
    </location>
</feature>
<sequence>MSEVYVNEPSTRGKVVLHTSLGDLDVELWTRECPKACRNFLQLCLEGYYTNTIFHRVVKDFIIQGGDPTGTGRGGGDTTFDEQPFEVELHPRLKFRYRGLVGVANLGRGASSSSASSFSSEKTKGGKALGTNGNQFFITLGRADVLNNAYTLFGKVTGHTLYNLMKFNELQVGKEDRPESPPVIKGVEVLWNPFEDIVPRRLPALPCDPQAAPGEERETRKRTRGAEVVGSRRAAGSQRKKSDREDEEKEAREKLKKADKKLLSFDENSEGESAGEAAQKKRKTLSAHDLLSDLQLLRESHTGEEEEEEGDADWRLTEKLREGGGAALSSVRARLAALSASSGPRDQLGGSESSDRRARGSEEDASENARESRSASPSSSDDEREGGKDEERGERSQGAAVGETRRIVEGLRRLRGGGADGRGSRAAREEVANSDLMTEAEKRRQMFLIKKRDQGSKQRQETTLQKLDRFTEQLRRLRARGSSGSASSAFDREASVESTFPGAKGGGRGGSRTLAGKAAKAEAGTLNALLPDLDEEIEESDGSWLQSGGLRFAVDSARAYELDQVRAAGSVVVMDPLKGLSDEQKRRRAEERRKQQGRANPDGVRNVPKW</sequence>
<name>A0A2A9MEU3_BESBE</name>
<feature type="compositionally biased region" description="Basic and acidic residues" evidence="3">
    <location>
        <begin position="580"/>
        <end position="594"/>
    </location>
</feature>
<dbReference type="AlphaFoldDB" id="A0A2A9MEU3"/>
<dbReference type="GeneID" id="40309511"/>
<dbReference type="Pfam" id="PF00160">
    <property type="entry name" value="Pro_isomerase"/>
    <property type="match status" value="1"/>
</dbReference>
<dbReference type="SUPFAM" id="SSF50891">
    <property type="entry name" value="Cyclophilin-like"/>
    <property type="match status" value="1"/>
</dbReference>
<keyword evidence="5" id="KW-0413">Isomerase</keyword>
<dbReference type="GO" id="GO:0006457">
    <property type="term" value="P:protein folding"/>
    <property type="evidence" value="ECO:0007669"/>
    <property type="project" value="InterPro"/>
</dbReference>
<feature type="compositionally biased region" description="Basic and acidic residues" evidence="3">
    <location>
        <begin position="422"/>
        <end position="431"/>
    </location>
</feature>
<dbReference type="STRING" id="94643.A0A2A9MEU3"/>
<evidence type="ECO:0000313" key="6">
    <source>
        <dbReference type="Proteomes" id="UP000224006"/>
    </source>
</evidence>
<dbReference type="PRINTS" id="PR00153">
    <property type="entry name" value="CSAPPISMRASE"/>
</dbReference>
<dbReference type="InterPro" id="IPR044666">
    <property type="entry name" value="Cyclophilin_A-like"/>
</dbReference>
<dbReference type="PANTHER" id="PTHR45625:SF6">
    <property type="entry name" value="SPLICEOSOME-ASSOCIATED PROTEIN CWC27 HOMOLOG"/>
    <property type="match status" value="1"/>
</dbReference>
<evidence type="ECO:0000256" key="1">
    <source>
        <dbReference type="ARBA" id="ARBA00004123"/>
    </source>
</evidence>
<dbReference type="EMBL" id="NWUJ01000003">
    <property type="protein sequence ID" value="PFH36389.1"/>
    <property type="molecule type" value="Genomic_DNA"/>
</dbReference>
<dbReference type="InterPro" id="IPR029000">
    <property type="entry name" value="Cyclophilin-like_dom_sf"/>
</dbReference>
<feature type="compositionally biased region" description="Basic and acidic residues" evidence="3">
    <location>
        <begin position="240"/>
        <end position="253"/>
    </location>
</feature>
<evidence type="ECO:0000313" key="5">
    <source>
        <dbReference type="EMBL" id="PFH36389.1"/>
    </source>
</evidence>
<dbReference type="RefSeq" id="XP_029220398.1">
    <property type="nucleotide sequence ID" value="XM_029363032.1"/>
</dbReference>
<reference evidence="5 6" key="1">
    <citation type="submission" date="2017-09" db="EMBL/GenBank/DDBJ databases">
        <title>Genome sequencing of Besnoitia besnoiti strain Bb-Ger1.</title>
        <authorList>
            <person name="Schares G."/>
            <person name="Venepally P."/>
            <person name="Lorenzi H.A."/>
        </authorList>
    </citation>
    <scope>NUCLEOTIDE SEQUENCE [LARGE SCALE GENOMIC DNA]</scope>
    <source>
        <strain evidence="5 6">Bb-Ger1</strain>
    </source>
</reference>
<dbReference type="InterPro" id="IPR020892">
    <property type="entry name" value="Cyclophilin-type_PPIase_CS"/>
</dbReference>
<dbReference type="OrthoDB" id="442970at2759"/>
<evidence type="ECO:0000256" key="2">
    <source>
        <dbReference type="ARBA" id="ARBA00023242"/>
    </source>
</evidence>
<feature type="compositionally biased region" description="Basic and acidic residues" evidence="3">
    <location>
        <begin position="385"/>
        <end position="395"/>
    </location>
</feature>
<accession>A0A2A9MEU3</accession>
<organism evidence="5 6">
    <name type="scientific">Besnoitia besnoiti</name>
    <name type="common">Apicomplexan protozoan</name>
    <dbReference type="NCBI Taxonomy" id="94643"/>
    <lineage>
        <taxon>Eukaryota</taxon>
        <taxon>Sar</taxon>
        <taxon>Alveolata</taxon>
        <taxon>Apicomplexa</taxon>
        <taxon>Conoidasida</taxon>
        <taxon>Coccidia</taxon>
        <taxon>Eucoccidiorida</taxon>
        <taxon>Eimeriorina</taxon>
        <taxon>Sarcocystidae</taxon>
        <taxon>Besnoitia</taxon>
    </lineage>
</organism>
<evidence type="ECO:0000259" key="4">
    <source>
        <dbReference type="PROSITE" id="PS50072"/>
    </source>
</evidence>
<gene>
    <name evidence="5" type="ORF">BESB_045810</name>
</gene>
<comment type="caution">
    <text evidence="5">The sequence shown here is derived from an EMBL/GenBank/DDBJ whole genome shotgun (WGS) entry which is preliminary data.</text>
</comment>
<dbReference type="PROSITE" id="PS50072">
    <property type="entry name" value="CSA_PPIASE_2"/>
    <property type="match status" value="1"/>
</dbReference>
<feature type="compositionally biased region" description="Basic and acidic residues" evidence="3">
    <location>
        <begin position="353"/>
        <end position="373"/>
    </location>
</feature>
<dbReference type="Gene3D" id="2.40.100.10">
    <property type="entry name" value="Cyclophilin-like"/>
    <property type="match status" value="1"/>
</dbReference>
<dbReference type="GO" id="GO:0003755">
    <property type="term" value="F:peptidyl-prolyl cis-trans isomerase activity"/>
    <property type="evidence" value="ECO:0007669"/>
    <property type="project" value="InterPro"/>
</dbReference>
<dbReference type="Proteomes" id="UP000224006">
    <property type="component" value="Chromosome III"/>
</dbReference>
<dbReference type="VEuPathDB" id="ToxoDB:BESB_045810"/>
<feature type="compositionally biased region" description="Basic and acidic residues" evidence="3">
    <location>
        <begin position="403"/>
        <end position="412"/>
    </location>
</feature>
<feature type="compositionally biased region" description="Basic and acidic residues" evidence="3">
    <location>
        <begin position="439"/>
        <end position="475"/>
    </location>
</feature>
<proteinExistence type="predicted"/>
<feature type="region of interest" description="Disordered" evidence="3">
    <location>
        <begin position="202"/>
        <end position="318"/>
    </location>
</feature>
<feature type="region of interest" description="Disordered" evidence="3">
    <location>
        <begin position="337"/>
        <end position="516"/>
    </location>
</feature>